<keyword evidence="2" id="KW-1003">Cell membrane</keyword>
<evidence type="ECO:0000256" key="1">
    <source>
        <dbReference type="ARBA" id="ARBA00004651"/>
    </source>
</evidence>
<keyword evidence="3 7" id="KW-0812">Transmembrane</keyword>
<dbReference type="InterPro" id="IPR018076">
    <property type="entry name" value="T2SS_GspF_dom"/>
</dbReference>
<evidence type="ECO:0000313" key="10">
    <source>
        <dbReference type="Proteomes" id="UP000722125"/>
    </source>
</evidence>
<feature type="domain" description="Type II secretion system protein GspF" evidence="8">
    <location>
        <begin position="131"/>
        <end position="191"/>
    </location>
</feature>
<evidence type="ECO:0000256" key="4">
    <source>
        <dbReference type="ARBA" id="ARBA00022989"/>
    </source>
</evidence>
<protein>
    <submittedName>
        <fullName evidence="9">Type II secretion system F family protein</fullName>
    </submittedName>
</protein>
<name>A0ABS5TYB6_9CELL</name>
<evidence type="ECO:0000256" key="7">
    <source>
        <dbReference type="SAM" id="Phobius"/>
    </source>
</evidence>
<evidence type="ECO:0000313" key="9">
    <source>
        <dbReference type="EMBL" id="MBT0994151.1"/>
    </source>
</evidence>
<feature type="region of interest" description="Disordered" evidence="6">
    <location>
        <begin position="86"/>
        <end position="124"/>
    </location>
</feature>
<gene>
    <name evidence="9" type="ORF">KIN34_07615</name>
</gene>
<keyword evidence="10" id="KW-1185">Reference proteome</keyword>
<proteinExistence type="predicted"/>
<comment type="subcellular location">
    <subcellularLocation>
        <location evidence="1">Cell membrane</location>
        <topology evidence="1">Multi-pass membrane protein</topology>
    </subcellularLocation>
</comment>
<evidence type="ECO:0000256" key="5">
    <source>
        <dbReference type="ARBA" id="ARBA00023136"/>
    </source>
</evidence>
<feature type="compositionally biased region" description="Basic and acidic residues" evidence="6">
    <location>
        <begin position="90"/>
        <end position="99"/>
    </location>
</feature>
<keyword evidence="5 7" id="KW-0472">Membrane</keyword>
<organism evidence="9 10">
    <name type="scientific">Cellulomonas fulva</name>
    <dbReference type="NCBI Taxonomy" id="2835530"/>
    <lineage>
        <taxon>Bacteria</taxon>
        <taxon>Bacillati</taxon>
        <taxon>Actinomycetota</taxon>
        <taxon>Actinomycetes</taxon>
        <taxon>Micrococcales</taxon>
        <taxon>Cellulomonadaceae</taxon>
        <taxon>Cellulomonas</taxon>
    </lineage>
</organism>
<keyword evidence="4 7" id="KW-1133">Transmembrane helix</keyword>
<feature type="transmembrane region" description="Helical" evidence="7">
    <location>
        <begin position="204"/>
        <end position="223"/>
    </location>
</feature>
<dbReference type="EMBL" id="JAHBOH010000001">
    <property type="protein sequence ID" value="MBT0994151.1"/>
    <property type="molecule type" value="Genomic_DNA"/>
</dbReference>
<evidence type="ECO:0000259" key="8">
    <source>
        <dbReference type="Pfam" id="PF00482"/>
    </source>
</evidence>
<feature type="transmembrane region" description="Helical" evidence="7">
    <location>
        <begin position="181"/>
        <end position="198"/>
    </location>
</feature>
<sequence length="249" mass="25198">MSVIVGLGSATVLLALVGPRGRALRRAAGDAHAGAGRPARGADLAAVLVAAGAELRAGRSPADAWTAALGTPTGAVPDVRDLLAACAPADRPRSRDRGLDSGPGRQRGGGLPSRPRAPRRARDPHLLARATAVVAATRTAEELGAPLATMLDRVAESIAQDVEARDEVDAALAGPRATARVLAGLPLLGLALAALLGADPFAVLLGGGLGTTAGVAGAVLLIVGRRWTARLIDGAQREVPRRRRPGPHR</sequence>
<evidence type="ECO:0000256" key="3">
    <source>
        <dbReference type="ARBA" id="ARBA00022692"/>
    </source>
</evidence>
<dbReference type="Proteomes" id="UP000722125">
    <property type="component" value="Unassembled WGS sequence"/>
</dbReference>
<comment type="caution">
    <text evidence="9">The sequence shown here is derived from an EMBL/GenBank/DDBJ whole genome shotgun (WGS) entry which is preliminary data.</text>
</comment>
<accession>A0ABS5TYB6</accession>
<dbReference type="Pfam" id="PF00482">
    <property type="entry name" value="T2SSF"/>
    <property type="match status" value="1"/>
</dbReference>
<evidence type="ECO:0000256" key="6">
    <source>
        <dbReference type="SAM" id="MobiDB-lite"/>
    </source>
</evidence>
<reference evidence="9 10" key="1">
    <citation type="submission" date="2021-05" db="EMBL/GenBank/DDBJ databases">
        <title>Description of Cellulomonas sp. DKR-3 sp. nov.</title>
        <authorList>
            <person name="Dahal R.H."/>
            <person name="Chaudhary D.K."/>
        </authorList>
    </citation>
    <scope>NUCLEOTIDE SEQUENCE [LARGE SCALE GENOMIC DNA]</scope>
    <source>
        <strain evidence="9 10">DKR-3</strain>
    </source>
</reference>
<evidence type="ECO:0000256" key="2">
    <source>
        <dbReference type="ARBA" id="ARBA00022475"/>
    </source>
</evidence>
<dbReference type="RefSeq" id="WP_214348810.1">
    <property type="nucleotide sequence ID" value="NZ_JAHBOH010000001.1"/>
</dbReference>